<evidence type="ECO:0000256" key="1">
    <source>
        <dbReference type="ARBA" id="ARBA00002667"/>
    </source>
</evidence>
<evidence type="ECO:0000313" key="6">
    <source>
        <dbReference type="EMBL" id="AOX03845.1"/>
    </source>
</evidence>
<comment type="function">
    <text evidence="1">Acts as a pheromone, induces cells to develop competence for genetic transformation.</text>
</comment>
<evidence type="ECO:0000256" key="4">
    <source>
        <dbReference type="ARBA" id="ARBA00023044"/>
    </source>
</evidence>
<dbReference type="EMBL" id="CP017599">
    <property type="protein sequence ID" value="AOX03845.1"/>
    <property type="molecule type" value="Genomic_DNA"/>
</dbReference>
<dbReference type="KEGG" id="mpro:BJP34_34375"/>
<dbReference type="AlphaFoldDB" id="A0A1D8U1W8"/>
<keyword evidence="4" id="KW-0588">Pheromone</keyword>
<reference evidence="7" key="1">
    <citation type="submission" date="2016-10" db="EMBL/GenBank/DDBJ databases">
        <title>Comparative genomics uncovers the prolific and rare metabolic potential of the cyanobacterial genus Moorea.</title>
        <authorList>
            <person name="Leao T."/>
            <person name="Castelao G."/>
            <person name="Korobeynikov A."/>
            <person name="Monroe E.A."/>
            <person name="Podell S."/>
            <person name="Glukhov E."/>
            <person name="Allen E."/>
            <person name="Gerwick W.H."/>
            <person name="Gerwick L."/>
        </authorList>
    </citation>
    <scope>NUCLEOTIDE SEQUENCE [LARGE SCALE GENOMIC DNA]</scope>
    <source>
        <strain evidence="7">PAL-8-15-08-1</strain>
    </source>
</reference>
<gene>
    <name evidence="6" type="ORF">BJP34_34375</name>
</gene>
<evidence type="ECO:0000256" key="2">
    <source>
        <dbReference type="ARBA" id="ARBA00009039"/>
    </source>
</evidence>
<dbReference type="GO" id="GO:0005186">
    <property type="term" value="F:pheromone activity"/>
    <property type="evidence" value="ECO:0007669"/>
    <property type="project" value="InterPro"/>
</dbReference>
<keyword evidence="5" id="KW-0178">Competence</keyword>
<evidence type="ECO:0000256" key="5">
    <source>
        <dbReference type="ARBA" id="ARBA00023287"/>
    </source>
</evidence>
<proteinExistence type="inferred from homology"/>
<keyword evidence="3" id="KW-0964">Secreted</keyword>
<sequence>MKIDNLENFQEINTEELSSLEGGSIFANPIEIKNTVEITAIEDIRISYQSMPEEKPEPEPIPDPIKRFPLPRPIHGCYPILPYKCIPGHPPFCAIPL</sequence>
<dbReference type="RefSeq" id="WP_070396211.1">
    <property type="nucleotide sequence ID" value="NZ_CP017599.1"/>
</dbReference>
<name>A0A1D8U1W8_9CYAN</name>
<comment type="similarity">
    <text evidence="2">Belongs to the ComC family.</text>
</comment>
<evidence type="ECO:0000256" key="3">
    <source>
        <dbReference type="ARBA" id="ARBA00022525"/>
    </source>
</evidence>
<dbReference type="Pfam" id="PF03047">
    <property type="entry name" value="ComC"/>
    <property type="match status" value="1"/>
</dbReference>
<evidence type="ECO:0000313" key="7">
    <source>
        <dbReference type="Proteomes" id="UP000177870"/>
    </source>
</evidence>
<dbReference type="Proteomes" id="UP000177870">
    <property type="component" value="Chromosome"/>
</dbReference>
<organism evidence="6 7">
    <name type="scientific">Moorena producens PAL-8-15-08-1</name>
    <dbReference type="NCBI Taxonomy" id="1458985"/>
    <lineage>
        <taxon>Bacteria</taxon>
        <taxon>Bacillati</taxon>
        <taxon>Cyanobacteriota</taxon>
        <taxon>Cyanophyceae</taxon>
        <taxon>Coleofasciculales</taxon>
        <taxon>Coleofasciculaceae</taxon>
        <taxon>Moorena</taxon>
    </lineage>
</organism>
<accession>A0A1D8U1W8</accession>
<dbReference type="InterPro" id="IPR004288">
    <property type="entry name" value="Competence_ComC"/>
</dbReference>
<protein>
    <submittedName>
        <fullName evidence="6">Uncharacterized protein</fullName>
    </submittedName>
</protein>